<evidence type="ECO:0000313" key="3">
    <source>
        <dbReference type="EMBL" id="CZR68405.1"/>
    </source>
</evidence>
<dbReference type="AlphaFoldDB" id="A0A1L7XTS5"/>
<dbReference type="SUPFAM" id="SSF55486">
    <property type="entry name" value="Metalloproteases ('zincins'), catalytic domain"/>
    <property type="match status" value="1"/>
</dbReference>
<dbReference type="InterPro" id="IPR024079">
    <property type="entry name" value="MetalloPept_cat_dom_sf"/>
</dbReference>
<organism evidence="3 4">
    <name type="scientific">Phialocephala subalpina</name>
    <dbReference type="NCBI Taxonomy" id="576137"/>
    <lineage>
        <taxon>Eukaryota</taxon>
        <taxon>Fungi</taxon>
        <taxon>Dikarya</taxon>
        <taxon>Ascomycota</taxon>
        <taxon>Pezizomycotina</taxon>
        <taxon>Leotiomycetes</taxon>
        <taxon>Helotiales</taxon>
        <taxon>Mollisiaceae</taxon>
        <taxon>Phialocephala</taxon>
        <taxon>Phialocephala fortinii species complex</taxon>
    </lineage>
</organism>
<dbReference type="OrthoDB" id="5198706at2759"/>
<dbReference type="InterPro" id="IPR029463">
    <property type="entry name" value="Lys_MEP"/>
</dbReference>
<keyword evidence="1" id="KW-0732">Signal</keyword>
<reference evidence="3 4" key="1">
    <citation type="submission" date="2016-03" db="EMBL/GenBank/DDBJ databases">
        <authorList>
            <person name="Ploux O."/>
        </authorList>
    </citation>
    <scope>NUCLEOTIDE SEQUENCE [LARGE SCALE GENOMIC DNA]</scope>
    <source>
        <strain evidence="3 4">UAMH 11012</strain>
    </source>
</reference>
<dbReference type="Pfam" id="PF14521">
    <property type="entry name" value="Aspzincin_M35"/>
    <property type="match status" value="1"/>
</dbReference>
<evidence type="ECO:0000259" key="2">
    <source>
        <dbReference type="Pfam" id="PF14521"/>
    </source>
</evidence>
<dbReference type="Proteomes" id="UP000184330">
    <property type="component" value="Unassembled WGS sequence"/>
</dbReference>
<keyword evidence="4" id="KW-1185">Reference proteome</keyword>
<dbReference type="GO" id="GO:0004222">
    <property type="term" value="F:metalloendopeptidase activity"/>
    <property type="evidence" value="ECO:0007669"/>
    <property type="project" value="InterPro"/>
</dbReference>
<feature type="chain" id="PRO_5013154519" description="Lysine-specific metallo-endopeptidase domain-containing protein" evidence="1">
    <location>
        <begin position="35"/>
        <end position="366"/>
    </location>
</feature>
<evidence type="ECO:0000256" key="1">
    <source>
        <dbReference type="SAM" id="SignalP"/>
    </source>
</evidence>
<protein>
    <recommendedName>
        <fullName evidence="2">Lysine-specific metallo-endopeptidase domain-containing protein</fullName>
    </recommendedName>
</protein>
<evidence type="ECO:0000313" key="4">
    <source>
        <dbReference type="Proteomes" id="UP000184330"/>
    </source>
</evidence>
<sequence>MFKMMFSLNSGLSIIWCHLHLILFLASLAPFTAAIPTKRLHNDTRITPRLAGEFRIMNCDSAQKAAINAALSEIVTITGIVSNRVLDLYDLMNVNGDPDFAAFTAIDQSTYDTFETVFGVELYSLGVNPLGIDALNVFNDICQKLYYGTSNIQGQSLDIWCGDSWQTTTNDQGDYYILADGSIDTDYLWDNSGSGLGWIIPHANIEGPYTCENPNTGDLAGYTGNRKSEDVSITTLCNEIIDRMIASGASLTSQAGTAYALNAISLDQIADNSLTLLLIHELTHTYALMGMDDVCHDYSYGEDLAYGWQGITALAAQSTADAIFNADSITFFMAAMYLSKNTWWTGLSMPLTDSAVYEEGITFQSQ</sequence>
<feature type="signal peptide" evidence="1">
    <location>
        <begin position="1"/>
        <end position="34"/>
    </location>
</feature>
<dbReference type="EMBL" id="FJOG01000054">
    <property type="protein sequence ID" value="CZR68405.1"/>
    <property type="molecule type" value="Genomic_DNA"/>
</dbReference>
<name>A0A1L7XTS5_9HELO</name>
<proteinExistence type="predicted"/>
<gene>
    <name evidence="3" type="ORF">PAC_18304</name>
</gene>
<accession>A0A1L7XTS5</accession>
<feature type="domain" description="Lysine-specific metallo-endopeptidase" evidence="2">
    <location>
        <begin position="269"/>
        <end position="333"/>
    </location>
</feature>
<dbReference type="Gene3D" id="3.40.390.10">
    <property type="entry name" value="Collagenase (Catalytic Domain)"/>
    <property type="match status" value="1"/>
</dbReference>